<comment type="subunit">
    <text evidence="9">Homohexamer.</text>
</comment>
<feature type="domain" description="Cytidyltransferase-like" evidence="10">
    <location>
        <begin position="6"/>
        <end position="134"/>
    </location>
</feature>
<keyword evidence="3 9" id="KW-0548">Nucleotidyltransferase</keyword>
<keyword evidence="4 9" id="KW-0547">Nucleotide-binding</keyword>
<organism evidence="11 12">
    <name type="scientific">Mesobacillus subterraneus</name>
    <dbReference type="NCBI Taxonomy" id="285983"/>
    <lineage>
        <taxon>Bacteria</taxon>
        <taxon>Bacillati</taxon>
        <taxon>Bacillota</taxon>
        <taxon>Bacilli</taxon>
        <taxon>Bacillales</taxon>
        <taxon>Bacillaceae</taxon>
        <taxon>Mesobacillus</taxon>
    </lineage>
</organism>
<evidence type="ECO:0000256" key="7">
    <source>
        <dbReference type="ARBA" id="ARBA00022993"/>
    </source>
</evidence>
<dbReference type="OrthoDB" id="9806661at2"/>
<dbReference type="Gene3D" id="3.40.50.620">
    <property type="entry name" value="HUPs"/>
    <property type="match status" value="1"/>
</dbReference>
<feature type="binding site" evidence="9">
    <location>
        <position position="99"/>
    </location>
    <ligand>
        <name>ATP</name>
        <dbReference type="ChEBI" id="CHEBI:30616"/>
    </ligand>
</feature>
<dbReference type="GO" id="GO:0004595">
    <property type="term" value="F:pantetheine-phosphate adenylyltransferase activity"/>
    <property type="evidence" value="ECO:0007669"/>
    <property type="project" value="UniProtKB-UniRule"/>
</dbReference>
<dbReference type="GO" id="GO:0005737">
    <property type="term" value="C:cytoplasm"/>
    <property type="evidence" value="ECO:0007669"/>
    <property type="project" value="UniProtKB-SubCell"/>
</dbReference>
<feature type="binding site" evidence="9">
    <location>
        <begin position="124"/>
        <end position="130"/>
    </location>
    <ligand>
        <name>ATP</name>
        <dbReference type="ChEBI" id="CHEBI:30616"/>
    </ligand>
</feature>
<comment type="subcellular location">
    <subcellularLocation>
        <location evidence="9">Cytoplasm</location>
    </subcellularLocation>
</comment>
<dbReference type="PANTHER" id="PTHR21342:SF1">
    <property type="entry name" value="PHOSPHOPANTETHEINE ADENYLYLTRANSFERASE"/>
    <property type="match status" value="1"/>
</dbReference>
<dbReference type="PRINTS" id="PR01020">
    <property type="entry name" value="LPSBIOSNTHSS"/>
</dbReference>
<evidence type="ECO:0000256" key="6">
    <source>
        <dbReference type="ARBA" id="ARBA00022842"/>
    </source>
</evidence>
<dbReference type="RefSeq" id="WP_044394825.1">
    <property type="nucleotide sequence ID" value="NZ_JXIQ01000112.1"/>
</dbReference>
<feature type="binding site" evidence="9">
    <location>
        <position position="10"/>
    </location>
    <ligand>
        <name>substrate</name>
    </ligand>
</feature>
<comment type="pathway">
    <text evidence="9">Cofactor biosynthesis; coenzyme A biosynthesis; CoA from (R)-pantothenate: step 4/5.</text>
</comment>
<feature type="binding site" evidence="9">
    <location>
        <begin position="10"/>
        <end position="11"/>
    </location>
    <ligand>
        <name>ATP</name>
        <dbReference type="ChEBI" id="CHEBI:30616"/>
    </ligand>
</feature>
<dbReference type="InterPro" id="IPR014729">
    <property type="entry name" value="Rossmann-like_a/b/a_fold"/>
</dbReference>
<dbReference type="UniPathway" id="UPA00241">
    <property type="reaction ID" value="UER00355"/>
</dbReference>
<gene>
    <name evidence="9 11" type="primary">coaD</name>
    <name evidence="11" type="ORF">UB32_14495</name>
</gene>
<comment type="cofactor">
    <cofactor evidence="9">
        <name>Mg(2+)</name>
        <dbReference type="ChEBI" id="CHEBI:18420"/>
    </cofactor>
</comment>
<evidence type="ECO:0000256" key="1">
    <source>
        <dbReference type="ARBA" id="ARBA00022490"/>
    </source>
</evidence>
<comment type="catalytic activity">
    <reaction evidence="8 9">
        <text>(R)-4'-phosphopantetheine + ATP + H(+) = 3'-dephospho-CoA + diphosphate</text>
        <dbReference type="Rhea" id="RHEA:19801"/>
        <dbReference type="ChEBI" id="CHEBI:15378"/>
        <dbReference type="ChEBI" id="CHEBI:30616"/>
        <dbReference type="ChEBI" id="CHEBI:33019"/>
        <dbReference type="ChEBI" id="CHEBI:57328"/>
        <dbReference type="ChEBI" id="CHEBI:61723"/>
        <dbReference type="EC" id="2.7.7.3"/>
    </reaction>
</comment>
<evidence type="ECO:0000259" key="10">
    <source>
        <dbReference type="Pfam" id="PF01467"/>
    </source>
</evidence>
<evidence type="ECO:0000313" key="12">
    <source>
        <dbReference type="Proteomes" id="UP000032512"/>
    </source>
</evidence>
<keyword evidence="6 9" id="KW-0460">Magnesium</keyword>
<evidence type="ECO:0000256" key="3">
    <source>
        <dbReference type="ARBA" id="ARBA00022695"/>
    </source>
</evidence>
<dbReference type="PATRIC" id="fig|285983.3.peg.1768"/>
<dbReference type="SUPFAM" id="SSF52374">
    <property type="entry name" value="Nucleotidylyl transferase"/>
    <property type="match status" value="1"/>
</dbReference>
<feature type="binding site" evidence="9">
    <location>
        <position position="74"/>
    </location>
    <ligand>
        <name>substrate</name>
    </ligand>
</feature>
<accession>A0A0D6Z8I1</accession>
<dbReference type="AlphaFoldDB" id="A0A0D6Z8I1"/>
<comment type="function">
    <text evidence="9">Reversibly transfers an adenylyl group from ATP to 4'-phosphopantetheine, yielding dephospho-CoA (dPCoA) and pyrophosphate.</text>
</comment>
<comment type="caution">
    <text evidence="11">The sequence shown here is derived from an EMBL/GenBank/DDBJ whole genome shotgun (WGS) entry which is preliminary data.</text>
</comment>
<evidence type="ECO:0000256" key="9">
    <source>
        <dbReference type="HAMAP-Rule" id="MF_00151"/>
    </source>
</evidence>
<keyword evidence="12" id="KW-1185">Reference proteome</keyword>
<evidence type="ECO:0000256" key="2">
    <source>
        <dbReference type="ARBA" id="ARBA00022679"/>
    </source>
</evidence>
<evidence type="ECO:0000313" key="11">
    <source>
        <dbReference type="EMBL" id="KIY21301.1"/>
    </source>
</evidence>
<feature type="binding site" evidence="9">
    <location>
        <position position="88"/>
    </location>
    <ligand>
        <name>substrate</name>
    </ligand>
</feature>
<proteinExistence type="inferred from homology"/>
<keyword evidence="2 9" id="KW-0808">Transferase</keyword>
<dbReference type="GO" id="GO:0015937">
    <property type="term" value="P:coenzyme A biosynthetic process"/>
    <property type="evidence" value="ECO:0007669"/>
    <property type="project" value="UniProtKB-UniRule"/>
</dbReference>
<feature type="binding site" evidence="9">
    <location>
        <position position="42"/>
    </location>
    <ligand>
        <name>substrate</name>
    </ligand>
</feature>
<keyword evidence="7 9" id="KW-0173">Coenzyme A biosynthesis</keyword>
<name>A0A0D6Z8I1_9BACI</name>
<evidence type="ECO:0000256" key="8">
    <source>
        <dbReference type="ARBA" id="ARBA00029346"/>
    </source>
</evidence>
<dbReference type="InterPro" id="IPR004821">
    <property type="entry name" value="Cyt_trans-like"/>
</dbReference>
<dbReference type="NCBIfam" id="TIGR00125">
    <property type="entry name" value="cyt_tran_rel"/>
    <property type="match status" value="1"/>
</dbReference>
<dbReference type="FunFam" id="3.40.50.620:FF:000012">
    <property type="entry name" value="Phosphopantetheine adenylyltransferase"/>
    <property type="match status" value="1"/>
</dbReference>
<dbReference type="Pfam" id="PF01467">
    <property type="entry name" value="CTP_transf_like"/>
    <property type="match status" value="1"/>
</dbReference>
<keyword evidence="1 9" id="KW-0963">Cytoplasm</keyword>
<dbReference type="GO" id="GO:0005524">
    <property type="term" value="F:ATP binding"/>
    <property type="evidence" value="ECO:0007669"/>
    <property type="project" value="UniProtKB-KW"/>
</dbReference>
<protein>
    <recommendedName>
        <fullName evidence="9">Phosphopantetheine adenylyltransferase</fullName>
        <ecNumber evidence="9">2.7.7.3</ecNumber>
    </recommendedName>
    <alternativeName>
        <fullName evidence="9">Dephospho-CoA pyrophosphorylase</fullName>
    </alternativeName>
    <alternativeName>
        <fullName evidence="9">Pantetheine-phosphate adenylyltransferase</fullName>
        <shortName evidence="9">PPAT</shortName>
    </alternativeName>
</protein>
<sequence>MARVAVCPGSFDPITYGHLDIITRAAKVFDELYIVVLNNSSKQPLFSVEERMDLINQVTKRIPNVKVDSFQGLLVDYADGVHAQAIIRGLRAVSDFEYEMQITSMNRVLDDKIETFFIMTNNQYSFLSSSIVKEVAKYGGKISELVPDEVEEALLKKFDDDKKNGNDLRC</sequence>
<dbReference type="InterPro" id="IPR001980">
    <property type="entry name" value="PPAT"/>
</dbReference>
<dbReference type="EC" id="2.7.7.3" evidence="9"/>
<feature type="binding site" evidence="9">
    <location>
        <begin position="89"/>
        <end position="91"/>
    </location>
    <ligand>
        <name>ATP</name>
        <dbReference type="ChEBI" id="CHEBI:30616"/>
    </ligand>
</feature>
<dbReference type="HAMAP" id="MF_00151">
    <property type="entry name" value="PPAT_bact"/>
    <property type="match status" value="1"/>
</dbReference>
<comment type="similarity">
    <text evidence="9">Belongs to the bacterial CoaD family.</text>
</comment>
<dbReference type="EMBL" id="JXIQ01000112">
    <property type="protein sequence ID" value="KIY21301.1"/>
    <property type="molecule type" value="Genomic_DNA"/>
</dbReference>
<dbReference type="NCBIfam" id="TIGR01510">
    <property type="entry name" value="coaD_prev_kdtB"/>
    <property type="match status" value="1"/>
</dbReference>
<dbReference type="CDD" id="cd02163">
    <property type="entry name" value="PPAT"/>
    <property type="match status" value="1"/>
</dbReference>
<feature type="binding site" evidence="9">
    <location>
        <position position="18"/>
    </location>
    <ligand>
        <name>ATP</name>
        <dbReference type="ChEBI" id="CHEBI:30616"/>
    </ligand>
</feature>
<evidence type="ECO:0000256" key="5">
    <source>
        <dbReference type="ARBA" id="ARBA00022840"/>
    </source>
</evidence>
<dbReference type="PANTHER" id="PTHR21342">
    <property type="entry name" value="PHOSPHOPANTETHEINE ADENYLYLTRANSFERASE"/>
    <property type="match status" value="1"/>
</dbReference>
<keyword evidence="5 9" id="KW-0067">ATP-binding</keyword>
<evidence type="ECO:0000256" key="4">
    <source>
        <dbReference type="ARBA" id="ARBA00022741"/>
    </source>
</evidence>
<dbReference type="Proteomes" id="UP000032512">
    <property type="component" value="Unassembled WGS sequence"/>
</dbReference>
<reference evidence="11 12" key="1">
    <citation type="submission" date="2015-01" db="EMBL/GenBank/DDBJ databases">
        <title>Draft genome sequences of the supercritical CO2 tolerant bacteria Bacillus subterraneus MITOT1 and Bacillus cereus MIT0214.</title>
        <authorList>
            <person name="Peet K.C."/>
            <person name="Thompson J.R."/>
        </authorList>
    </citation>
    <scope>NUCLEOTIDE SEQUENCE [LARGE SCALE GENOMIC DNA]</scope>
    <source>
        <strain evidence="11 12">MITOT1</strain>
    </source>
</reference>
<feature type="site" description="Transition state stabilizer" evidence="9">
    <location>
        <position position="18"/>
    </location>
</feature>